<dbReference type="AlphaFoldDB" id="A0A8D5U7W1"/>
<keyword evidence="8" id="KW-1185">Reference proteome</keyword>
<dbReference type="UniPathway" id="UPA00074">
    <property type="reaction ID" value="UER00128"/>
</dbReference>
<dbReference type="GO" id="GO:0006189">
    <property type="term" value="P:'de novo' IMP biosynthetic process"/>
    <property type="evidence" value="ECO:0007669"/>
    <property type="project" value="UniProtKB-UniRule"/>
</dbReference>
<dbReference type="GO" id="GO:0004642">
    <property type="term" value="F:phosphoribosylformylglycinamidine synthase activity"/>
    <property type="evidence" value="ECO:0007669"/>
    <property type="project" value="UniProtKB-UniRule"/>
</dbReference>
<dbReference type="InterPro" id="IPR003850">
    <property type="entry name" value="PurS"/>
</dbReference>
<proteinExistence type="inferred from homology"/>
<reference evidence="7 8" key="1">
    <citation type="submission" date="2021-04" db="EMBL/GenBank/DDBJ databases">
        <title>Complete genome sequence of Stygiolobus sp. KN-1.</title>
        <authorList>
            <person name="Nakamura K."/>
            <person name="Sakai H."/>
            <person name="Kurosawa N."/>
        </authorList>
    </citation>
    <scope>NUCLEOTIDE SEQUENCE [LARGE SCALE GENOMIC DNA]</scope>
    <source>
        <strain evidence="7 8">KN-1</strain>
    </source>
</reference>
<comment type="catalytic activity">
    <reaction evidence="6">
        <text>N(2)-formyl-N(1)-(5-phospho-beta-D-ribosyl)glycinamide + L-glutamine + ATP + H2O = 2-formamido-N(1)-(5-O-phospho-beta-D-ribosyl)acetamidine + L-glutamate + ADP + phosphate + H(+)</text>
        <dbReference type="Rhea" id="RHEA:17129"/>
        <dbReference type="ChEBI" id="CHEBI:15377"/>
        <dbReference type="ChEBI" id="CHEBI:15378"/>
        <dbReference type="ChEBI" id="CHEBI:29985"/>
        <dbReference type="ChEBI" id="CHEBI:30616"/>
        <dbReference type="ChEBI" id="CHEBI:43474"/>
        <dbReference type="ChEBI" id="CHEBI:58359"/>
        <dbReference type="ChEBI" id="CHEBI:147286"/>
        <dbReference type="ChEBI" id="CHEBI:147287"/>
        <dbReference type="ChEBI" id="CHEBI:456216"/>
        <dbReference type="EC" id="6.3.5.3"/>
    </reaction>
</comment>
<dbReference type="NCBIfam" id="TIGR00302">
    <property type="entry name" value="phosphoribosylformylglycinamidine synthase subunit PurS"/>
    <property type="match status" value="1"/>
</dbReference>
<dbReference type="Proteomes" id="UP000825123">
    <property type="component" value="Chromosome"/>
</dbReference>
<dbReference type="PANTHER" id="PTHR34696:SF1">
    <property type="entry name" value="PHOSPHORIBOSYLFORMYLGLYCINAMIDINE SYNTHASE SUBUNIT PURS"/>
    <property type="match status" value="1"/>
</dbReference>
<dbReference type="SUPFAM" id="SSF82697">
    <property type="entry name" value="PurS-like"/>
    <property type="match status" value="1"/>
</dbReference>
<comment type="pathway">
    <text evidence="6">Purine metabolism; IMP biosynthesis via de novo pathway; 5-amino-1-(5-phospho-D-ribosyl)imidazole from N(2)-formyl-N(1)-(5-phospho-D-ribosyl)glycinamide: step 1/2.</text>
</comment>
<keyword evidence="4 6" id="KW-0658">Purine biosynthesis</keyword>
<dbReference type="GO" id="GO:0005737">
    <property type="term" value="C:cytoplasm"/>
    <property type="evidence" value="ECO:0007669"/>
    <property type="project" value="UniProtKB-SubCell"/>
</dbReference>
<dbReference type="KEGG" id="csty:KN1_26920"/>
<comment type="subunit">
    <text evidence="6">Part of the FGAM synthase complex composed of 1 PurL, 1 PurQ and 2 PurS subunits.</text>
</comment>
<evidence type="ECO:0000313" key="7">
    <source>
        <dbReference type="EMBL" id="BCU71395.1"/>
    </source>
</evidence>
<comment type="similarity">
    <text evidence="6">Belongs to the PurS family.</text>
</comment>
<protein>
    <recommendedName>
        <fullName evidence="6">Phosphoribosylformylglycinamidine synthase subunit PurS</fullName>
        <shortName evidence="6">FGAM synthase</shortName>
        <ecNumber evidence="6">6.3.5.3</ecNumber>
    </recommendedName>
    <alternativeName>
        <fullName evidence="6">Formylglycinamide ribonucleotide amidotransferase subunit III</fullName>
        <shortName evidence="6">FGAR amidotransferase III</shortName>
        <shortName evidence="6">FGAR-AT III</shortName>
    </alternativeName>
    <alternativeName>
        <fullName evidence="6">Phosphoribosylformylglycinamidine synthase subunit III</fullName>
    </alternativeName>
</protein>
<accession>A0A8D5U7W1</accession>
<organism evidence="7 8">
    <name type="scientific">Stygiolobus caldivivus</name>
    <dbReference type="NCBI Taxonomy" id="2824673"/>
    <lineage>
        <taxon>Archaea</taxon>
        <taxon>Thermoproteota</taxon>
        <taxon>Thermoprotei</taxon>
        <taxon>Sulfolobales</taxon>
        <taxon>Sulfolobaceae</taxon>
        <taxon>Stygiolobus</taxon>
    </lineage>
</organism>
<name>A0A8D5U7W1_9CREN</name>
<dbReference type="EC" id="6.3.5.3" evidence="6"/>
<keyword evidence="1 6" id="KW-0963">Cytoplasm</keyword>
<keyword evidence="5 6" id="KW-0067">ATP-binding</keyword>
<dbReference type="EMBL" id="AP024597">
    <property type="protein sequence ID" value="BCU71395.1"/>
    <property type="molecule type" value="Genomic_DNA"/>
</dbReference>
<comment type="function">
    <text evidence="6">Part of the phosphoribosylformylglycinamidine synthase complex involved in the purines biosynthetic pathway. Catalyzes the ATP-dependent conversion of formylglycinamide ribonucleotide (FGAR) and glutamine to yield formylglycinamidine ribonucleotide (FGAM) and glutamate. The FGAM synthase complex is composed of three subunits. PurQ produces an ammonia molecule by converting glutamine to glutamate. PurL transfers the ammonia molecule to FGAR to form FGAM in an ATP-dependent manner. PurS interacts with PurQ and PurL and is thought to assist in the transfer of the ammonia molecule from PurQ to PurL.</text>
</comment>
<evidence type="ECO:0000256" key="2">
    <source>
        <dbReference type="ARBA" id="ARBA00022598"/>
    </source>
</evidence>
<evidence type="ECO:0000256" key="6">
    <source>
        <dbReference type="HAMAP-Rule" id="MF_01926"/>
    </source>
</evidence>
<dbReference type="GO" id="GO:0005524">
    <property type="term" value="F:ATP binding"/>
    <property type="evidence" value="ECO:0007669"/>
    <property type="project" value="UniProtKB-UniRule"/>
</dbReference>
<dbReference type="Pfam" id="PF02700">
    <property type="entry name" value="PurS"/>
    <property type="match status" value="1"/>
</dbReference>
<keyword evidence="2 6" id="KW-0436">Ligase</keyword>
<evidence type="ECO:0000313" key="8">
    <source>
        <dbReference type="Proteomes" id="UP000825123"/>
    </source>
</evidence>
<dbReference type="PANTHER" id="PTHR34696">
    <property type="entry name" value="PHOSPHORIBOSYLFORMYLGLYCINAMIDINE SYNTHASE SUBUNIT PURS"/>
    <property type="match status" value="1"/>
</dbReference>
<evidence type="ECO:0000256" key="4">
    <source>
        <dbReference type="ARBA" id="ARBA00022755"/>
    </source>
</evidence>
<dbReference type="HAMAP" id="MF_01926">
    <property type="entry name" value="PurS"/>
    <property type="match status" value="1"/>
</dbReference>
<dbReference type="NCBIfam" id="NF004450">
    <property type="entry name" value="PRK05783.1"/>
    <property type="match status" value="1"/>
</dbReference>
<dbReference type="InterPro" id="IPR036604">
    <property type="entry name" value="PurS-like_sf"/>
</dbReference>
<evidence type="ECO:0000256" key="3">
    <source>
        <dbReference type="ARBA" id="ARBA00022741"/>
    </source>
</evidence>
<comment type="subcellular location">
    <subcellularLocation>
        <location evidence="6">Cytoplasm</location>
    </subcellularLocation>
</comment>
<gene>
    <name evidence="6" type="primary">purS</name>
    <name evidence="7" type="ORF">KN1_26920</name>
</gene>
<evidence type="ECO:0000256" key="1">
    <source>
        <dbReference type="ARBA" id="ARBA00022490"/>
    </source>
</evidence>
<keyword evidence="3 6" id="KW-0547">Nucleotide-binding</keyword>
<evidence type="ECO:0000256" key="5">
    <source>
        <dbReference type="ARBA" id="ARBA00022840"/>
    </source>
</evidence>
<sequence length="91" mass="10525">MKMIYNVELIILNKDGIRDPEGETIQKYVVEKISKNIQNTRAGKYILFKVESSNPEEAEKVVETIAEQGRLYNPIVHKIIVRVIRDENSSH</sequence>
<dbReference type="Gene3D" id="3.30.1280.10">
    <property type="entry name" value="Phosphoribosylformylglycinamidine synthase subunit PurS"/>
    <property type="match status" value="1"/>
</dbReference>